<dbReference type="InterPro" id="IPR050250">
    <property type="entry name" value="Macrolide_Exporter_MacB"/>
</dbReference>
<dbReference type="EMBL" id="PCFF01000163">
    <property type="protein sequence ID" value="PVU55740.1"/>
    <property type="molecule type" value="Genomic_DNA"/>
</dbReference>
<keyword evidence="3 7" id="KW-0812">Transmembrane</keyword>
<dbReference type="GO" id="GO:0005886">
    <property type="term" value="C:plasma membrane"/>
    <property type="evidence" value="ECO:0007669"/>
    <property type="project" value="UniProtKB-SubCell"/>
</dbReference>
<evidence type="ECO:0000259" key="8">
    <source>
        <dbReference type="Pfam" id="PF02687"/>
    </source>
</evidence>
<evidence type="ECO:0000256" key="5">
    <source>
        <dbReference type="ARBA" id="ARBA00022989"/>
    </source>
</evidence>
<dbReference type="Proteomes" id="UP000245817">
    <property type="component" value="Unassembled WGS sequence"/>
</dbReference>
<dbReference type="InterPro" id="IPR003838">
    <property type="entry name" value="ABC3_permease_C"/>
</dbReference>
<dbReference type="InterPro" id="IPR025857">
    <property type="entry name" value="MacB_PCD"/>
</dbReference>
<evidence type="ECO:0000256" key="6">
    <source>
        <dbReference type="ARBA" id="ARBA00023136"/>
    </source>
</evidence>
<comment type="caution">
    <text evidence="10">The sequence shown here is derived from an EMBL/GenBank/DDBJ whole genome shotgun (WGS) entry which is preliminary data.</text>
</comment>
<feature type="non-terminal residue" evidence="10">
    <location>
        <position position="173"/>
    </location>
</feature>
<comment type="subcellular location">
    <subcellularLocation>
        <location evidence="1">Cell membrane</location>
        <topology evidence="1">Multi-pass membrane protein</topology>
    </subcellularLocation>
</comment>
<dbReference type="AlphaFoldDB" id="A0AAX1BK08"/>
<feature type="transmembrane region" description="Helical" evidence="7">
    <location>
        <begin position="150"/>
        <end position="172"/>
    </location>
</feature>
<keyword evidence="4" id="KW-1278">Translocase</keyword>
<evidence type="ECO:0000256" key="4">
    <source>
        <dbReference type="ARBA" id="ARBA00022967"/>
    </source>
</evidence>
<evidence type="ECO:0000256" key="7">
    <source>
        <dbReference type="SAM" id="Phobius"/>
    </source>
</evidence>
<accession>A0AAX1BK08</accession>
<dbReference type="GO" id="GO:0022857">
    <property type="term" value="F:transmembrane transporter activity"/>
    <property type="evidence" value="ECO:0007669"/>
    <property type="project" value="TreeGrafter"/>
</dbReference>
<keyword evidence="5 7" id="KW-1133">Transmembrane helix</keyword>
<keyword evidence="6 7" id="KW-0472">Membrane</keyword>
<feature type="non-terminal residue" evidence="10">
    <location>
        <position position="1"/>
    </location>
</feature>
<organism evidence="10 11">
    <name type="scientific">Klebsiella pneumoniae</name>
    <dbReference type="NCBI Taxonomy" id="573"/>
    <lineage>
        <taxon>Bacteria</taxon>
        <taxon>Pseudomonadati</taxon>
        <taxon>Pseudomonadota</taxon>
        <taxon>Gammaproteobacteria</taxon>
        <taxon>Enterobacterales</taxon>
        <taxon>Enterobacteriaceae</taxon>
        <taxon>Klebsiella/Raoultella group</taxon>
        <taxon>Klebsiella</taxon>
        <taxon>Klebsiella pneumoniae complex</taxon>
    </lineage>
</organism>
<dbReference type="PANTHER" id="PTHR30572:SF7">
    <property type="entry name" value="MACROLIDE EXPORT ATP-BINDING_PERMEASE PROTEIN MACB"/>
    <property type="match status" value="1"/>
</dbReference>
<evidence type="ECO:0000313" key="10">
    <source>
        <dbReference type="EMBL" id="PVU55740.1"/>
    </source>
</evidence>
<evidence type="ECO:0000256" key="2">
    <source>
        <dbReference type="ARBA" id="ARBA00022475"/>
    </source>
</evidence>
<feature type="domain" description="MacB-like periplasmic core" evidence="9">
    <location>
        <begin position="2"/>
        <end position="73"/>
    </location>
</feature>
<dbReference type="Pfam" id="PF12704">
    <property type="entry name" value="MacB_PCD"/>
    <property type="match status" value="1"/>
</dbReference>
<dbReference type="RefSeq" id="WP_133241632.1">
    <property type="nucleotide sequence ID" value="NZ_PCFF01000163.1"/>
</dbReference>
<keyword evidence="2" id="KW-1003">Cell membrane</keyword>
<evidence type="ECO:0000259" key="9">
    <source>
        <dbReference type="Pfam" id="PF12704"/>
    </source>
</evidence>
<gene>
    <name evidence="10" type="ORF">CP554_28215</name>
</gene>
<proteinExistence type="predicted"/>
<protein>
    <submittedName>
        <fullName evidence="10">Macrolide ABC transporter permease/ATP-binding protein MacB</fullName>
    </submittedName>
</protein>
<feature type="domain" description="ABC3 transporter permease C-terminal" evidence="8">
    <location>
        <begin position="109"/>
        <end position="172"/>
    </location>
</feature>
<evidence type="ECO:0000256" key="1">
    <source>
        <dbReference type="ARBA" id="ARBA00004651"/>
    </source>
</evidence>
<evidence type="ECO:0000313" key="11">
    <source>
        <dbReference type="Proteomes" id="UP000245817"/>
    </source>
</evidence>
<reference evidence="10 11" key="1">
    <citation type="submission" date="2017-09" db="EMBL/GenBank/DDBJ databases">
        <title>Molecular Epidemiology of Livestock-Associated Methicillin Resistant Staphylococcus aureus (LA-MRSA) and Extended-Spectrum Beta-Lactamase (ESBL)-Producing Enterobacteriaceae in Pigs and Exposed Workers in Cameroon and South Africa.</title>
        <authorList>
            <person name="Founou L."/>
            <person name="Founou R.C."/>
            <person name="Allam M."/>
            <person name="Ismail A."/>
            <person name="Essack S.Y."/>
        </authorList>
    </citation>
    <scope>NUCLEOTIDE SEQUENCE [LARGE SCALE GENOMIC DNA]</scope>
    <source>
        <strain evidence="10 11">HH516E4IA</strain>
    </source>
</reference>
<dbReference type="Pfam" id="PF02687">
    <property type="entry name" value="FtsX"/>
    <property type="match status" value="1"/>
</dbReference>
<sequence length="173" mass="18839">VVGEVILVGNMPARVIGVAEEKQSMFGSSKVLRVWLPYSTMSGRVMGQSWLNSITVRVKEGFDSAEAEQQLTRLLSLRHGKKDFFTWNMDGVLKTVEKTTRTLQLFLTLVAVISLVVGGIGVMNIMLVSVTERTREIGIRMAVGARASDVLQQFLIEAVLVCLVGGALGITLS</sequence>
<dbReference type="PANTHER" id="PTHR30572">
    <property type="entry name" value="MEMBRANE COMPONENT OF TRANSPORTER-RELATED"/>
    <property type="match status" value="1"/>
</dbReference>
<feature type="transmembrane region" description="Helical" evidence="7">
    <location>
        <begin position="105"/>
        <end position="130"/>
    </location>
</feature>
<evidence type="ECO:0000256" key="3">
    <source>
        <dbReference type="ARBA" id="ARBA00022692"/>
    </source>
</evidence>
<name>A0AAX1BK08_KLEPN</name>